<dbReference type="PROSITE" id="PS01086">
    <property type="entry name" value="RIBUL_P_3_EPIMER_2"/>
    <property type="match status" value="1"/>
</dbReference>
<reference evidence="16" key="1">
    <citation type="submission" date="2016-10" db="EMBL/GenBank/DDBJ databases">
        <authorList>
            <person name="Varghese N."/>
            <person name="Submissions S."/>
        </authorList>
    </citation>
    <scope>NUCLEOTIDE SEQUENCE [LARGE SCALE GENOMIC DNA]</scope>
    <source>
        <strain evidence="16">DSM 22619</strain>
    </source>
</reference>
<organism evidence="15 16">
    <name type="scientific">Parafannyhessea umbonata</name>
    <dbReference type="NCBI Taxonomy" id="604330"/>
    <lineage>
        <taxon>Bacteria</taxon>
        <taxon>Bacillati</taxon>
        <taxon>Actinomycetota</taxon>
        <taxon>Coriobacteriia</taxon>
        <taxon>Coriobacteriales</taxon>
        <taxon>Atopobiaceae</taxon>
        <taxon>Parafannyhessea</taxon>
    </lineage>
</organism>
<dbReference type="InterPro" id="IPR000056">
    <property type="entry name" value="Ribul_P_3_epim-like"/>
</dbReference>
<accession>A0A1G6MWI2</accession>
<evidence type="ECO:0000256" key="10">
    <source>
        <dbReference type="HAMAP-Rule" id="MF_02227"/>
    </source>
</evidence>
<dbReference type="InterPro" id="IPR013785">
    <property type="entry name" value="Aldolase_TIM"/>
</dbReference>
<feature type="binding site" evidence="10 14">
    <location>
        <position position="11"/>
    </location>
    <ligand>
        <name>substrate</name>
    </ligand>
</feature>
<dbReference type="SUPFAM" id="SSF51366">
    <property type="entry name" value="Ribulose-phoshate binding barrel"/>
    <property type="match status" value="1"/>
</dbReference>
<comment type="cofactor">
    <cofactor evidence="5">
        <name>Fe(2+)</name>
        <dbReference type="ChEBI" id="CHEBI:29033"/>
    </cofactor>
</comment>
<feature type="active site" description="Proton donor" evidence="10 12">
    <location>
        <position position="176"/>
    </location>
</feature>
<evidence type="ECO:0000256" key="3">
    <source>
        <dbReference type="ARBA" id="ARBA00001941"/>
    </source>
</evidence>
<keyword evidence="10 11" id="KW-0119">Carbohydrate metabolism</keyword>
<evidence type="ECO:0000313" key="15">
    <source>
        <dbReference type="EMBL" id="SDC59958.1"/>
    </source>
</evidence>
<evidence type="ECO:0000313" key="16">
    <source>
        <dbReference type="Proteomes" id="UP000198528"/>
    </source>
</evidence>
<evidence type="ECO:0000256" key="8">
    <source>
        <dbReference type="ARBA" id="ARBA00022723"/>
    </source>
</evidence>
<dbReference type="PANTHER" id="PTHR11749">
    <property type="entry name" value="RIBULOSE-5-PHOSPHATE-3-EPIMERASE"/>
    <property type="match status" value="1"/>
</dbReference>
<comment type="cofactor">
    <cofactor evidence="4">
        <name>Zn(2+)</name>
        <dbReference type="ChEBI" id="CHEBI:29105"/>
    </cofactor>
</comment>
<dbReference type="GO" id="GO:0006098">
    <property type="term" value="P:pentose-phosphate shunt"/>
    <property type="evidence" value="ECO:0007669"/>
    <property type="project" value="UniProtKB-UniRule"/>
</dbReference>
<dbReference type="Proteomes" id="UP000198528">
    <property type="component" value="Unassembled WGS sequence"/>
</dbReference>
<keyword evidence="13" id="KW-0862">Zinc</keyword>
<feature type="binding site" evidence="10 14">
    <location>
        <begin position="143"/>
        <end position="146"/>
    </location>
    <ligand>
        <name>substrate</name>
    </ligand>
</feature>
<feature type="binding site" evidence="10 13">
    <location>
        <position position="34"/>
    </location>
    <ligand>
        <name>a divalent metal cation</name>
        <dbReference type="ChEBI" id="CHEBI:60240"/>
    </ligand>
</feature>
<comment type="pathway">
    <text evidence="10">Carbohydrate degradation.</text>
</comment>
<evidence type="ECO:0000256" key="2">
    <source>
        <dbReference type="ARBA" id="ARBA00001936"/>
    </source>
</evidence>
<dbReference type="CDD" id="cd00429">
    <property type="entry name" value="RPE"/>
    <property type="match status" value="1"/>
</dbReference>
<keyword evidence="13" id="KW-0464">Manganese</keyword>
<feature type="binding site" evidence="10 13">
    <location>
        <position position="36"/>
    </location>
    <ligand>
        <name>a divalent metal cation</name>
        <dbReference type="ChEBI" id="CHEBI:60240"/>
    </ligand>
</feature>
<evidence type="ECO:0000256" key="7">
    <source>
        <dbReference type="ARBA" id="ARBA00013188"/>
    </source>
</evidence>
<dbReference type="STRING" id="604330.SAMN04489857_0912"/>
<comment type="catalytic activity">
    <reaction evidence="1 10 11">
        <text>D-ribulose 5-phosphate = D-xylulose 5-phosphate</text>
        <dbReference type="Rhea" id="RHEA:13677"/>
        <dbReference type="ChEBI" id="CHEBI:57737"/>
        <dbReference type="ChEBI" id="CHEBI:58121"/>
        <dbReference type="EC" id="5.1.3.1"/>
    </reaction>
</comment>
<dbReference type="PIRSF" id="PIRSF001461">
    <property type="entry name" value="RPE"/>
    <property type="match status" value="1"/>
</dbReference>
<evidence type="ECO:0000256" key="14">
    <source>
        <dbReference type="PIRSR" id="PIRSR001461-3"/>
    </source>
</evidence>
<comment type="similarity">
    <text evidence="6 10 11">Belongs to the ribulose-phosphate 3-epimerase family.</text>
</comment>
<feature type="binding site" evidence="10 14">
    <location>
        <position position="67"/>
    </location>
    <ligand>
        <name>substrate</name>
    </ligand>
</feature>
<keyword evidence="9 10" id="KW-0413">Isomerase</keyword>
<dbReference type="InterPro" id="IPR011060">
    <property type="entry name" value="RibuloseP-bd_barrel"/>
</dbReference>
<dbReference type="HAMAP" id="MF_02227">
    <property type="entry name" value="RPE"/>
    <property type="match status" value="1"/>
</dbReference>
<dbReference type="GO" id="GO:0046872">
    <property type="term" value="F:metal ion binding"/>
    <property type="evidence" value="ECO:0007669"/>
    <property type="project" value="UniProtKB-UniRule"/>
</dbReference>
<feature type="binding site" evidence="10 13">
    <location>
        <position position="67"/>
    </location>
    <ligand>
        <name>a divalent metal cation</name>
        <dbReference type="ChEBI" id="CHEBI:60240"/>
    </ligand>
</feature>
<comment type="function">
    <text evidence="10">Catalyzes the reversible epimerization of D-ribulose 5-phosphate to D-xylulose 5-phosphate.</text>
</comment>
<dbReference type="Gene3D" id="3.20.20.70">
    <property type="entry name" value="Aldolase class I"/>
    <property type="match status" value="1"/>
</dbReference>
<gene>
    <name evidence="10" type="primary">rpe</name>
    <name evidence="15" type="ORF">SAMN04487824_12616</name>
</gene>
<feature type="binding site" evidence="10 14">
    <location>
        <begin position="198"/>
        <end position="199"/>
    </location>
    <ligand>
        <name>substrate</name>
    </ligand>
</feature>
<dbReference type="EMBL" id="FMZL01000026">
    <property type="protein sequence ID" value="SDC59958.1"/>
    <property type="molecule type" value="Genomic_DNA"/>
</dbReference>
<dbReference type="Pfam" id="PF00834">
    <property type="entry name" value="Ribul_P_3_epim"/>
    <property type="match status" value="1"/>
</dbReference>
<sequence>MSNESVLIAPSVLSADFTRLGEELESIANADLVHYDVMDGHFVPNLSFGTEILRQAKAATKLPLDVHLMVTNPEEQVPWYLEAGADVVTFHYEAQTHADRLVGLIHDAGAKACVALNPGTPVVALDAILDELDMVLVMTVNPGFGGQSFIPGSIGKLRALRRMCAEHGVSPLVEVDGGIGADNVGEVVAAGANVIVAGSKVFKAADHAAAIEELRRNGAMGLAKRA</sequence>
<feature type="active site" description="Proton acceptor" evidence="10 12">
    <location>
        <position position="36"/>
    </location>
</feature>
<keyword evidence="13" id="KW-0170">Cobalt</keyword>
<evidence type="ECO:0000256" key="6">
    <source>
        <dbReference type="ARBA" id="ARBA00009541"/>
    </source>
</evidence>
<protein>
    <recommendedName>
        <fullName evidence="7 10">Ribulose-phosphate 3-epimerase</fullName>
        <ecNumber evidence="7 10">5.1.3.1</ecNumber>
    </recommendedName>
</protein>
<dbReference type="EC" id="5.1.3.1" evidence="7 10"/>
<dbReference type="GO" id="GO:0005737">
    <property type="term" value="C:cytoplasm"/>
    <property type="evidence" value="ECO:0007669"/>
    <property type="project" value="UniProtKB-ARBA"/>
</dbReference>
<dbReference type="NCBIfam" id="NF004076">
    <property type="entry name" value="PRK05581.1-4"/>
    <property type="match status" value="1"/>
</dbReference>
<feature type="binding site" evidence="10 13">
    <location>
        <position position="176"/>
    </location>
    <ligand>
        <name>a divalent metal cation</name>
        <dbReference type="ChEBI" id="CHEBI:60240"/>
    </ligand>
</feature>
<evidence type="ECO:0000256" key="11">
    <source>
        <dbReference type="PIRNR" id="PIRNR001461"/>
    </source>
</evidence>
<comment type="cofactor">
    <cofactor evidence="10 13">
        <name>a divalent metal cation</name>
        <dbReference type="ChEBI" id="CHEBI:60240"/>
    </cofactor>
    <text evidence="10 13">Binds 1 divalent metal cation per subunit.</text>
</comment>
<evidence type="ECO:0000256" key="4">
    <source>
        <dbReference type="ARBA" id="ARBA00001947"/>
    </source>
</evidence>
<dbReference type="GO" id="GO:0019323">
    <property type="term" value="P:pentose catabolic process"/>
    <property type="evidence" value="ECO:0007669"/>
    <property type="project" value="UniProtKB-UniRule"/>
</dbReference>
<comment type="cofactor">
    <cofactor evidence="3">
        <name>Co(2+)</name>
        <dbReference type="ChEBI" id="CHEBI:48828"/>
    </cofactor>
</comment>
<dbReference type="FunFam" id="3.20.20.70:FF:000004">
    <property type="entry name" value="Ribulose-phosphate 3-epimerase"/>
    <property type="match status" value="1"/>
</dbReference>
<feature type="binding site" evidence="10">
    <location>
        <begin position="176"/>
        <end position="178"/>
    </location>
    <ligand>
        <name>substrate</name>
    </ligand>
</feature>
<keyword evidence="16" id="KW-1185">Reference proteome</keyword>
<evidence type="ECO:0000256" key="13">
    <source>
        <dbReference type="PIRSR" id="PIRSR001461-2"/>
    </source>
</evidence>
<evidence type="ECO:0000256" key="9">
    <source>
        <dbReference type="ARBA" id="ARBA00023235"/>
    </source>
</evidence>
<dbReference type="RefSeq" id="WP_090847559.1">
    <property type="nucleotide sequence ID" value="NZ_FMZL01000026.1"/>
</dbReference>
<keyword evidence="8 10" id="KW-0479">Metal-binding</keyword>
<evidence type="ECO:0000256" key="1">
    <source>
        <dbReference type="ARBA" id="ARBA00001782"/>
    </source>
</evidence>
<name>A0A1G6MWI2_9ACTN</name>
<dbReference type="PROSITE" id="PS01085">
    <property type="entry name" value="RIBUL_P_3_EPIMER_1"/>
    <property type="match status" value="1"/>
</dbReference>
<dbReference type="GO" id="GO:0004750">
    <property type="term" value="F:D-ribulose-phosphate 3-epimerase activity"/>
    <property type="evidence" value="ECO:0007669"/>
    <property type="project" value="UniProtKB-UniRule"/>
</dbReference>
<comment type="cofactor">
    <cofactor evidence="2">
        <name>Mn(2+)</name>
        <dbReference type="ChEBI" id="CHEBI:29035"/>
    </cofactor>
</comment>
<evidence type="ECO:0000256" key="5">
    <source>
        <dbReference type="ARBA" id="ARBA00001954"/>
    </source>
</evidence>
<feature type="binding site" evidence="14">
    <location>
        <position position="178"/>
    </location>
    <ligand>
        <name>substrate</name>
    </ligand>
</feature>
<dbReference type="InterPro" id="IPR026019">
    <property type="entry name" value="Ribul_P_3_epim"/>
</dbReference>
<evidence type="ECO:0000256" key="12">
    <source>
        <dbReference type="PIRSR" id="PIRSR001461-1"/>
    </source>
</evidence>
<proteinExistence type="inferred from homology"/>
<dbReference type="AlphaFoldDB" id="A0A1G6MWI2"/>
<dbReference type="NCBIfam" id="TIGR01163">
    <property type="entry name" value="rpe"/>
    <property type="match status" value="1"/>
</dbReference>